<keyword evidence="2" id="KW-0285">Flavoprotein</keyword>
<dbReference type="Gene3D" id="3.50.50.60">
    <property type="entry name" value="FAD/NAD(P)-binding domain"/>
    <property type="match status" value="1"/>
</dbReference>
<proteinExistence type="predicted"/>
<dbReference type="InterPro" id="IPR003953">
    <property type="entry name" value="FAD-dep_OxRdtase_2_FAD-bd"/>
</dbReference>
<dbReference type="InterPro" id="IPR027477">
    <property type="entry name" value="Succ_DH/fumarate_Rdtase_cat_sf"/>
</dbReference>
<dbReference type="PROSITE" id="PS51318">
    <property type="entry name" value="TAT"/>
    <property type="match status" value="1"/>
</dbReference>
<dbReference type="InterPro" id="IPR050315">
    <property type="entry name" value="FAD-oxidoreductase_2"/>
</dbReference>
<dbReference type="InterPro" id="IPR006311">
    <property type="entry name" value="TAT_signal"/>
</dbReference>
<dbReference type="Proteomes" id="UP000715095">
    <property type="component" value="Unassembled WGS sequence"/>
</dbReference>
<dbReference type="PANTHER" id="PTHR43400:SF7">
    <property type="entry name" value="FAD-DEPENDENT OXIDOREDUCTASE 2 FAD BINDING DOMAIN-CONTAINING PROTEIN"/>
    <property type="match status" value="1"/>
</dbReference>
<comment type="caution">
    <text evidence="7">The sequence shown here is derived from an EMBL/GenBank/DDBJ whole genome shotgun (WGS) entry which is preliminary data.</text>
</comment>
<sequence length="494" mass="52819">MKMLNRRNALKTGLLSAVAAGSAVTAGSAAAAEAGEKKYVFDLVVIGAGCAGITAALEAADLGAKVALLEKMPMPFGNTIYAGGHFNATNTFVQKENGFTDTIDEFYKDMMAVSQGRGDPELTRVYCEKSADCIEWLTKRCGVKWGKMVREVWPATVRGHVVAGPKKPGGAQLMSQMLDEVKKAKNITFMTNTKAIELTRTPTLECTGVKAVSKTEGAITLEAKAGVVIATGGFHANREMVTKYMGGGVCWMPLRGSAYMMGENIELTRPFQPYYTNLDQFHGGPIHGPTQANPSTMVNYGIIVDKSGTRILDEVMTYVAVAKKLPLVTKDNWAFIVIDSQVVDIETVATRIARYKKAKAPIHTGNTIAELAKSMGVSEKQLTATVESYNAAVKAGKAGELTPPNTLEKPRLLEKAPFMAFPFQGGMTATFGGPLISKDGQVLNTEKQPVKGLYAIGNAIGGLFYDDYIVGSQLTAAVIWGRLAAKHAVGTLKA</sequence>
<evidence type="ECO:0000256" key="1">
    <source>
        <dbReference type="ARBA" id="ARBA00001974"/>
    </source>
</evidence>
<comment type="cofactor">
    <cofactor evidence="1">
        <name>FAD</name>
        <dbReference type="ChEBI" id="CHEBI:57692"/>
    </cofactor>
</comment>
<dbReference type="SUPFAM" id="SSF51905">
    <property type="entry name" value="FAD/NAD(P)-binding domain"/>
    <property type="match status" value="1"/>
</dbReference>
<accession>A0ABS2DVZ9</accession>
<evidence type="ECO:0000256" key="2">
    <source>
        <dbReference type="ARBA" id="ARBA00022630"/>
    </source>
</evidence>
<evidence type="ECO:0000256" key="5">
    <source>
        <dbReference type="SAM" id="SignalP"/>
    </source>
</evidence>
<evidence type="ECO:0000259" key="6">
    <source>
        <dbReference type="Pfam" id="PF00890"/>
    </source>
</evidence>
<keyword evidence="5" id="KW-0732">Signal</keyword>
<name>A0ABS2DVZ9_9BURK</name>
<keyword evidence="4" id="KW-0560">Oxidoreductase</keyword>
<feature type="signal peptide" evidence="5">
    <location>
        <begin position="1"/>
        <end position="31"/>
    </location>
</feature>
<evidence type="ECO:0000313" key="8">
    <source>
        <dbReference type="Proteomes" id="UP000715095"/>
    </source>
</evidence>
<keyword evidence="8" id="KW-1185">Reference proteome</keyword>
<gene>
    <name evidence="7" type="ORF">H6A60_10570</name>
</gene>
<organism evidence="7 8">
    <name type="scientific">Sutterella massiliensis</name>
    <dbReference type="NCBI Taxonomy" id="1816689"/>
    <lineage>
        <taxon>Bacteria</taxon>
        <taxon>Pseudomonadati</taxon>
        <taxon>Pseudomonadota</taxon>
        <taxon>Betaproteobacteria</taxon>
        <taxon>Burkholderiales</taxon>
        <taxon>Sutterellaceae</taxon>
        <taxon>Sutterella</taxon>
    </lineage>
</organism>
<keyword evidence="3" id="KW-0274">FAD</keyword>
<protein>
    <submittedName>
        <fullName evidence="7">FAD-dependent oxidoreductase</fullName>
    </submittedName>
</protein>
<evidence type="ECO:0000256" key="4">
    <source>
        <dbReference type="ARBA" id="ARBA00023002"/>
    </source>
</evidence>
<dbReference type="InterPro" id="IPR036188">
    <property type="entry name" value="FAD/NAD-bd_sf"/>
</dbReference>
<evidence type="ECO:0000256" key="3">
    <source>
        <dbReference type="ARBA" id="ARBA00022827"/>
    </source>
</evidence>
<dbReference type="PRINTS" id="PR00368">
    <property type="entry name" value="FADPNR"/>
</dbReference>
<dbReference type="EMBL" id="JACJJC010000026">
    <property type="protein sequence ID" value="MBM6704918.1"/>
    <property type="molecule type" value="Genomic_DNA"/>
</dbReference>
<dbReference type="PRINTS" id="PR00411">
    <property type="entry name" value="PNDRDTASEI"/>
</dbReference>
<evidence type="ECO:0000313" key="7">
    <source>
        <dbReference type="EMBL" id="MBM6704918.1"/>
    </source>
</evidence>
<dbReference type="PANTHER" id="PTHR43400">
    <property type="entry name" value="FUMARATE REDUCTASE"/>
    <property type="match status" value="1"/>
</dbReference>
<dbReference type="Gene3D" id="3.90.700.10">
    <property type="entry name" value="Succinate dehydrogenase/fumarate reductase flavoprotein, catalytic domain"/>
    <property type="match status" value="1"/>
</dbReference>
<dbReference type="Pfam" id="PF00890">
    <property type="entry name" value="FAD_binding_2"/>
    <property type="match status" value="1"/>
</dbReference>
<feature type="domain" description="FAD-dependent oxidoreductase 2 FAD-binding" evidence="6">
    <location>
        <begin position="42"/>
        <end position="462"/>
    </location>
</feature>
<reference evidence="7 8" key="1">
    <citation type="journal article" date="2021" name="Sci. Rep.">
        <title>The distribution of antibiotic resistance genes in chicken gut microbiota commensals.</title>
        <authorList>
            <person name="Juricova H."/>
            <person name="Matiasovicova J."/>
            <person name="Kubasova T."/>
            <person name="Cejkova D."/>
            <person name="Rychlik I."/>
        </authorList>
    </citation>
    <scope>NUCLEOTIDE SEQUENCE [LARGE SCALE GENOMIC DNA]</scope>
    <source>
        <strain evidence="7 8">An829</strain>
    </source>
</reference>
<dbReference type="RefSeq" id="WP_205104406.1">
    <property type="nucleotide sequence ID" value="NZ_JACJJC010000026.1"/>
</dbReference>
<dbReference type="SUPFAM" id="SSF56425">
    <property type="entry name" value="Succinate dehydrogenase/fumarate reductase flavoprotein, catalytic domain"/>
    <property type="match status" value="1"/>
</dbReference>
<feature type="chain" id="PRO_5046543003" evidence="5">
    <location>
        <begin position="32"/>
        <end position="494"/>
    </location>
</feature>